<dbReference type="PANTHER" id="PTHR10942">
    <property type="entry name" value="LEISHMANOLYSIN-LIKE PEPTIDASE"/>
    <property type="match status" value="1"/>
</dbReference>
<feature type="coiled-coil region" evidence="11">
    <location>
        <begin position="53"/>
        <end position="80"/>
    </location>
</feature>
<comment type="cofactor">
    <cofactor evidence="9 10">
        <name>Zn(2+)</name>
        <dbReference type="ChEBI" id="CHEBI:29105"/>
    </cofactor>
    <text evidence="9 10">Binds 1 zinc ion per subunit.</text>
</comment>
<evidence type="ECO:0000256" key="1">
    <source>
        <dbReference type="ARBA" id="ARBA00005860"/>
    </source>
</evidence>
<proteinExistence type="inferred from homology"/>
<keyword evidence="10" id="KW-0732">Signal</keyword>
<organism evidence="12 13">
    <name type="scientific">Haemonchus contortus</name>
    <name type="common">Barber pole worm</name>
    <dbReference type="NCBI Taxonomy" id="6289"/>
    <lineage>
        <taxon>Eukaryota</taxon>
        <taxon>Metazoa</taxon>
        <taxon>Ecdysozoa</taxon>
        <taxon>Nematoda</taxon>
        <taxon>Chromadorea</taxon>
        <taxon>Rhabditida</taxon>
        <taxon>Rhabditina</taxon>
        <taxon>Rhabditomorpha</taxon>
        <taxon>Strongyloidea</taxon>
        <taxon>Trichostrongylidae</taxon>
        <taxon>Haemonchus</taxon>
    </lineage>
</organism>
<dbReference type="GO" id="GO:0007155">
    <property type="term" value="P:cell adhesion"/>
    <property type="evidence" value="ECO:0007669"/>
    <property type="project" value="InterPro"/>
</dbReference>
<dbReference type="WBParaSite" id="HCON_00124505-00001">
    <property type="protein sequence ID" value="HCON_00124505-00001"/>
    <property type="gene ID" value="HCON_00124505"/>
</dbReference>
<evidence type="ECO:0000256" key="6">
    <source>
        <dbReference type="ARBA" id="ARBA00023049"/>
    </source>
</evidence>
<dbReference type="EC" id="3.4.24.-" evidence="10"/>
<accession>A0A7I4YN48</accession>
<evidence type="ECO:0000256" key="8">
    <source>
        <dbReference type="PIRSR" id="PIRSR601577-1"/>
    </source>
</evidence>
<dbReference type="OrthoDB" id="527990at2759"/>
<evidence type="ECO:0000313" key="12">
    <source>
        <dbReference type="Proteomes" id="UP000025227"/>
    </source>
</evidence>
<evidence type="ECO:0000256" key="2">
    <source>
        <dbReference type="ARBA" id="ARBA00022670"/>
    </source>
</evidence>
<feature type="binding site" evidence="9">
    <location>
        <position position="222"/>
    </location>
    <ligand>
        <name>Zn(2+)</name>
        <dbReference type="ChEBI" id="CHEBI:29105"/>
        <note>catalytic</note>
    </ligand>
</feature>
<protein>
    <recommendedName>
        <fullName evidence="7 10">Leishmanolysin-like peptidase</fullName>
        <ecNumber evidence="10">3.4.24.-</ecNumber>
    </recommendedName>
</protein>
<dbReference type="Gene3D" id="3.10.170.20">
    <property type="match status" value="1"/>
</dbReference>
<dbReference type="Proteomes" id="UP000025227">
    <property type="component" value="Unplaced"/>
</dbReference>
<evidence type="ECO:0000256" key="7">
    <source>
        <dbReference type="ARBA" id="ARBA00039717"/>
    </source>
</evidence>
<comment type="similarity">
    <text evidence="1 10">Belongs to the peptidase M8 family.</text>
</comment>
<evidence type="ECO:0000256" key="9">
    <source>
        <dbReference type="PIRSR" id="PIRSR601577-2"/>
    </source>
</evidence>
<keyword evidence="6 9" id="KW-0482">Metalloprotease</keyword>
<feature type="active site" evidence="8">
    <location>
        <position position="223"/>
    </location>
</feature>
<feature type="signal peptide" evidence="10">
    <location>
        <begin position="1"/>
        <end position="17"/>
    </location>
</feature>
<dbReference type="Gene3D" id="3.90.132.10">
    <property type="entry name" value="Leishmanolysin , domain 2"/>
    <property type="match status" value="1"/>
</dbReference>
<dbReference type="SUPFAM" id="SSF55486">
    <property type="entry name" value="Metalloproteases ('zincins'), catalytic domain"/>
    <property type="match status" value="1"/>
</dbReference>
<dbReference type="GO" id="GO:0016020">
    <property type="term" value="C:membrane"/>
    <property type="evidence" value="ECO:0007669"/>
    <property type="project" value="InterPro"/>
</dbReference>
<dbReference type="FunFam" id="3.90.132.10:FF:000001">
    <property type="entry name" value="leishmanolysin-like peptidase isoform X2"/>
    <property type="match status" value="1"/>
</dbReference>
<evidence type="ECO:0000256" key="10">
    <source>
        <dbReference type="RuleBase" id="RU366077"/>
    </source>
</evidence>
<sequence length="610" mass="68876">MLFEVVHIVLALEVILACDYVPPKPEQVLFGNTGYPAESRSKREPLWDWIRVKIEYDASVDQLNEEKRELLEDLITAARNYFESTIKVQRLSFLQLYQSCIGKDGKPVYGVKNCPGHCVRTCVYANPPQNASYYVCCPCADTDENCKSKQGSCGGSLYDVDIVLIVSVLEVYCDEHKLAYALHCQMDPYTHRPIAGHVNFCPATLKRMKSTEFLYGVATLKHELTHVFVFSKSLFEHFPGAGELYRDGELYLIPNVAERITRVDWETSKGLMKHDVYMITTPKVREEARRHFNCSTLEGAEVESQGLPGTIFSHWEKRVFEDELMSGTYTQVAAMSRVTLALFEDSGWYKVNYDKTEDIMWGRNLGCTFATKSCLTWMKSNPTNPYPFCTIYGDSRCSATRLQRSSCSLVPLGKGNGALPPEYDYNTGNIYRDKKGQPIFGYGNLHTDYCPYYVSYSTMATKGGFDSSCAFPGNMNYNNYSLEIFSPTARCFELRGGIKAENEVSTSTIPQTVGCYESICKNNLLMIKTQNSKFYPCYHEGQLIHVEKRLHNVGTVRLQIVCPSCSELCGSQFCAPEKSTEKRIGDPTRIVIKPSVQLVSVVLLILILCS</sequence>
<name>A0A7I4YN48_HAECO</name>
<keyword evidence="5 9" id="KW-0862">Zinc</keyword>
<feature type="binding site" evidence="9">
    <location>
        <position position="314"/>
    </location>
    <ligand>
        <name>Zn(2+)</name>
        <dbReference type="ChEBI" id="CHEBI:29105"/>
        <note>catalytic</note>
    </ligand>
</feature>
<keyword evidence="2 10" id="KW-0645">Protease</keyword>
<dbReference type="AlphaFoldDB" id="A0A7I4YN48"/>
<dbReference type="GO" id="GO:0006508">
    <property type="term" value="P:proteolysis"/>
    <property type="evidence" value="ECO:0007669"/>
    <property type="project" value="UniProtKB-KW"/>
</dbReference>
<evidence type="ECO:0000313" key="13">
    <source>
        <dbReference type="WBParaSite" id="HCON_00124505-00001"/>
    </source>
</evidence>
<evidence type="ECO:0000256" key="5">
    <source>
        <dbReference type="ARBA" id="ARBA00022833"/>
    </source>
</evidence>
<dbReference type="GO" id="GO:0004222">
    <property type="term" value="F:metalloendopeptidase activity"/>
    <property type="evidence" value="ECO:0007669"/>
    <property type="project" value="UniProtKB-UniRule"/>
</dbReference>
<dbReference type="PANTHER" id="PTHR10942:SF0">
    <property type="entry name" value="LEISHMANOLYSIN-LIKE PEPTIDASE"/>
    <property type="match status" value="1"/>
</dbReference>
<dbReference type="GO" id="GO:0005737">
    <property type="term" value="C:cytoplasm"/>
    <property type="evidence" value="ECO:0007669"/>
    <property type="project" value="TreeGrafter"/>
</dbReference>
<evidence type="ECO:0000256" key="11">
    <source>
        <dbReference type="SAM" id="Coils"/>
    </source>
</evidence>
<feature type="binding site" evidence="9">
    <location>
        <position position="226"/>
    </location>
    <ligand>
        <name>Zn(2+)</name>
        <dbReference type="ChEBI" id="CHEBI:29105"/>
        <note>catalytic</note>
    </ligand>
</feature>
<keyword evidence="11" id="KW-0175">Coiled coil</keyword>
<evidence type="ECO:0000256" key="3">
    <source>
        <dbReference type="ARBA" id="ARBA00022723"/>
    </source>
</evidence>
<dbReference type="InterPro" id="IPR001577">
    <property type="entry name" value="Peptidase_M8"/>
</dbReference>
<dbReference type="GO" id="GO:0046872">
    <property type="term" value="F:metal ion binding"/>
    <property type="evidence" value="ECO:0007669"/>
    <property type="project" value="UniProtKB-KW"/>
</dbReference>
<keyword evidence="12" id="KW-1185">Reference proteome</keyword>
<keyword evidence="3 9" id="KW-0479">Metal-binding</keyword>
<feature type="chain" id="PRO_5029939976" description="Leishmanolysin-like peptidase" evidence="10">
    <location>
        <begin position="18"/>
        <end position="610"/>
    </location>
</feature>
<reference evidence="13" key="1">
    <citation type="submission" date="2020-12" db="UniProtKB">
        <authorList>
            <consortium name="WormBaseParasite"/>
        </authorList>
    </citation>
    <scope>IDENTIFICATION</scope>
    <source>
        <strain evidence="13">MHco3</strain>
    </source>
</reference>
<dbReference type="OMA" id="YCAASEE"/>
<dbReference type="Pfam" id="PF01457">
    <property type="entry name" value="Peptidase_M8"/>
    <property type="match status" value="1"/>
</dbReference>
<evidence type="ECO:0000256" key="4">
    <source>
        <dbReference type="ARBA" id="ARBA00022801"/>
    </source>
</evidence>
<keyword evidence="4 10" id="KW-0378">Hydrolase</keyword>